<accession>A0A9P5ZBK2</accession>
<sequence length="562" mass="61918">MALALRIHPLANDLPMYGEPDPSSAYSLSGHISISVTSPYSLFEARRTARLLLQSVTITFEGQSEIFTPANGYSSLRLCTVTRELAPSTPMVLSNEGHEESSEPCVWNIIFNLPIPGWLPSTNSIGVECVGNSYALYATVKFSAIEDEIPSSYWTLASLCAPFRTRVRTAEARRHITVTRYISAPKADFPQPNTVNYLVNSTPTTPPNEVQDKTRIPPDVLSKIQVLASIPEYVDIRENAMPLTLRLRTKDLCEEECKKLQVTEVIVDVIQQEKCRYRPSSSYLARYPLPSKRLQPPNTPLRNPHPLSSIYDVGLYVSPSHSESVCRTFSLLPPEESGLYTLAPENYVFTYDAASATGASQTWYTMDTSVPFVHSAGGIERWGGHDEAEVEYQGLQWAGEKELRPSTSSPLYSALHELAVSLTCTYDLEGKGGKVATEKLSFKVPVTFARVAPRLGEEEDSSTSSVVSTALPVYSQLYDANGERRIDYSTPLPVYTPRKEKPESESEALLQDQGEDDHAVASSGNGNLSVYHGLNALDGEADKRHTPVVFQDGRTPADAPSL</sequence>
<evidence type="ECO:0000313" key="2">
    <source>
        <dbReference type="EMBL" id="KAF9484654.1"/>
    </source>
</evidence>
<dbReference type="AlphaFoldDB" id="A0A9P5ZBK2"/>
<organism evidence="2 3">
    <name type="scientific">Pholiota conissans</name>
    <dbReference type="NCBI Taxonomy" id="109636"/>
    <lineage>
        <taxon>Eukaryota</taxon>
        <taxon>Fungi</taxon>
        <taxon>Dikarya</taxon>
        <taxon>Basidiomycota</taxon>
        <taxon>Agaricomycotina</taxon>
        <taxon>Agaricomycetes</taxon>
        <taxon>Agaricomycetidae</taxon>
        <taxon>Agaricales</taxon>
        <taxon>Agaricineae</taxon>
        <taxon>Strophariaceae</taxon>
        <taxon>Pholiota</taxon>
    </lineage>
</organism>
<dbReference type="OrthoDB" id="1638493at2759"/>
<evidence type="ECO:0000256" key="1">
    <source>
        <dbReference type="SAM" id="MobiDB-lite"/>
    </source>
</evidence>
<comment type="caution">
    <text evidence="2">The sequence shown here is derived from an EMBL/GenBank/DDBJ whole genome shotgun (WGS) entry which is preliminary data.</text>
</comment>
<dbReference type="Proteomes" id="UP000807469">
    <property type="component" value="Unassembled WGS sequence"/>
</dbReference>
<keyword evidence="3" id="KW-1185">Reference proteome</keyword>
<dbReference type="EMBL" id="MU155141">
    <property type="protein sequence ID" value="KAF9484654.1"/>
    <property type="molecule type" value="Genomic_DNA"/>
</dbReference>
<protein>
    <submittedName>
        <fullName evidence="2">Uncharacterized protein</fullName>
    </submittedName>
</protein>
<reference evidence="2" key="1">
    <citation type="submission" date="2020-11" db="EMBL/GenBank/DDBJ databases">
        <authorList>
            <consortium name="DOE Joint Genome Institute"/>
            <person name="Ahrendt S."/>
            <person name="Riley R."/>
            <person name="Andreopoulos W."/>
            <person name="Labutti K."/>
            <person name="Pangilinan J."/>
            <person name="Ruiz-Duenas F.J."/>
            <person name="Barrasa J.M."/>
            <person name="Sanchez-Garcia M."/>
            <person name="Camarero S."/>
            <person name="Miyauchi S."/>
            <person name="Serrano A."/>
            <person name="Linde D."/>
            <person name="Babiker R."/>
            <person name="Drula E."/>
            <person name="Ayuso-Fernandez I."/>
            <person name="Pacheco R."/>
            <person name="Padilla G."/>
            <person name="Ferreira P."/>
            <person name="Barriuso J."/>
            <person name="Kellner H."/>
            <person name="Castanera R."/>
            <person name="Alfaro M."/>
            <person name="Ramirez L."/>
            <person name="Pisabarro A.G."/>
            <person name="Kuo A."/>
            <person name="Tritt A."/>
            <person name="Lipzen A."/>
            <person name="He G."/>
            <person name="Yan M."/>
            <person name="Ng V."/>
            <person name="Cullen D."/>
            <person name="Martin F."/>
            <person name="Rosso M.-N."/>
            <person name="Henrissat B."/>
            <person name="Hibbett D."/>
            <person name="Martinez A.T."/>
            <person name="Grigoriev I.V."/>
        </authorList>
    </citation>
    <scope>NUCLEOTIDE SEQUENCE</scope>
    <source>
        <strain evidence="2">CIRM-BRFM 674</strain>
    </source>
</reference>
<gene>
    <name evidence="2" type="ORF">BDN70DRAFT_797148</name>
</gene>
<name>A0A9P5ZBK2_9AGAR</name>
<proteinExistence type="predicted"/>
<evidence type="ECO:0000313" key="3">
    <source>
        <dbReference type="Proteomes" id="UP000807469"/>
    </source>
</evidence>
<feature type="region of interest" description="Disordered" evidence="1">
    <location>
        <begin position="488"/>
        <end position="562"/>
    </location>
</feature>